<evidence type="ECO:0000313" key="9">
    <source>
        <dbReference type="Proteomes" id="UP000647172"/>
    </source>
</evidence>
<comment type="subcellular location">
    <subcellularLocation>
        <location evidence="1">Membrane</location>
        <topology evidence="1">Multi-pass membrane protein</topology>
    </subcellularLocation>
</comment>
<keyword evidence="3" id="KW-1003">Cell membrane</keyword>
<dbReference type="Proteomes" id="UP000647172">
    <property type="component" value="Unassembled WGS sequence"/>
</dbReference>
<dbReference type="PANTHER" id="PTHR36838:SF3">
    <property type="entry name" value="TRANSPORTER AUXIN EFFLUX CARRIER EC FAMILY"/>
    <property type="match status" value="1"/>
</dbReference>
<comment type="caution">
    <text evidence="8">The sequence shown here is derived from an EMBL/GenBank/DDBJ whole genome shotgun (WGS) entry which is preliminary data.</text>
</comment>
<sequence>MREVVTGFAVVWALVLAGYLVGRSGLLGPAGLDTLTRLAFFVTAPALLFVTLATSTLGRILTGALAAFVLSTLLVAALSITLARLLWRRPVADLTVGALAAGYVNAGNLGIPIAAYVLGDVAYIAPVLMFQVLLAAPTALAVLEVATGEERPSLRRLAAMPARNPLMIASAAGITVALAHWRIPQPLLQPFVLLGGAAVPMTLLALGMSLCGSRPLRPGPGASERWLAVGLKTLVHPLLAYLIGRHLLHLAGPALLAAVVTAALPTAQNVFIFAGRFGRSTGFARDTIVLSTAVAVVTLVAVAAWLG</sequence>
<feature type="transmembrane region" description="Helical" evidence="7">
    <location>
        <begin position="64"/>
        <end position="87"/>
    </location>
</feature>
<dbReference type="AlphaFoldDB" id="A0A919MN91"/>
<feature type="transmembrane region" description="Helical" evidence="7">
    <location>
        <begin position="226"/>
        <end position="244"/>
    </location>
</feature>
<proteinExistence type="predicted"/>
<keyword evidence="2" id="KW-0813">Transport</keyword>
<dbReference type="Pfam" id="PF03547">
    <property type="entry name" value="Mem_trans"/>
    <property type="match status" value="2"/>
</dbReference>
<dbReference type="EMBL" id="BOMQ01000052">
    <property type="protein sequence ID" value="GIE50737.1"/>
    <property type="molecule type" value="Genomic_DNA"/>
</dbReference>
<feature type="transmembrane region" description="Helical" evidence="7">
    <location>
        <begin position="6"/>
        <end position="26"/>
    </location>
</feature>
<evidence type="ECO:0000256" key="2">
    <source>
        <dbReference type="ARBA" id="ARBA00022448"/>
    </source>
</evidence>
<evidence type="ECO:0000256" key="4">
    <source>
        <dbReference type="ARBA" id="ARBA00022692"/>
    </source>
</evidence>
<evidence type="ECO:0000313" key="8">
    <source>
        <dbReference type="EMBL" id="GIE50737.1"/>
    </source>
</evidence>
<name>A0A919MN91_9ACTN</name>
<feature type="transmembrane region" description="Helical" evidence="7">
    <location>
        <begin position="287"/>
        <end position="306"/>
    </location>
</feature>
<evidence type="ECO:0000256" key="7">
    <source>
        <dbReference type="SAM" id="Phobius"/>
    </source>
</evidence>
<evidence type="ECO:0000256" key="6">
    <source>
        <dbReference type="ARBA" id="ARBA00023136"/>
    </source>
</evidence>
<evidence type="ECO:0000256" key="1">
    <source>
        <dbReference type="ARBA" id="ARBA00004141"/>
    </source>
</evidence>
<dbReference type="GO" id="GO:0016020">
    <property type="term" value="C:membrane"/>
    <property type="evidence" value="ECO:0007669"/>
    <property type="project" value="UniProtKB-SubCell"/>
</dbReference>
<feature type="transmembrane region" description="Helical" evidence="7">
    <location>
        <begin position="164"/>
        <end position="181"/>
    </location>
</feature>
<evidence type="ECO:0000256" key="3">
    <source>
        <dbReference type="ARBA" id="ARBA00022475"/>
    </source>
</evidence>
<keyword evidence="6 7" id="KW-0472">Membrane</keyword>
<keyword evidence="5 7" id="KW-1133">Transmembrane helix</keyword>
<feature type="transmembrane region" description="Helical" evidence="7">
    <location>
        <begin position="187"/>
        <end position="206"/>
    </location>
</feature>
<feature type="transmembrane region" description="Helical" evidence="7">
    <location>
        <begin position="38"/>
        <end position="58"/>
    </location>
</feature>
<feature type="transmembrane region" description="Helical" evidence="7">
    <location>
        <begin position="250"/>
        <end position="275"/>
    </location>
</feature>
<feature type="transmembrane region" description="Helical" evidence="7">
    <location>
        <begin position="94"/>
        <end position="117"/>
    </location>
</feature>
<feature type="transmembrane region" description="Helical" evidence="7">
    <location>
        <begin position="123"/>
        <end position="143"/>
    </location>
</feature>
<keyword evidence="4 7" id="KW-0812">Transmembrane</keyword>
<keyword evidence="9" id="KW-1185">Reference proteome</keyword>
<organism evidence="8 9">
    <name type="scientific">Actinoplanes nipponensis</name>
    <dbReference type="NCBI Taxonomy" id="135950"/>
    <lineage>
        <taxon>Bacteria</taxon>
        <taxon>Bacillati</taxon>
        <taxon>Actinomycetota</taxon>
        <taxon>Actinomycetes</taxon>
        <taxon>Micromonosporales</taxon>
        <taxon>Micromonosporaceae</taxon>
        <taxon>Actinoplanes</taxon>
    </lineage>
</organism>
<gene>
    <name evidence="8" type="ORF">Ani05nite_42710</name>
</gene>
<dbReference type="RefSeq" id="WP_203770697.1">
    <property type="nucleotide sequence ID" value="NZ_BOMQ01000052.1"/>
</dbReference>
<dbReference type="GO" id="GO:0055085">
    <property type="term" value="P:transmembrane transport"/>
    <property type="evidence" value="ECO:0007669"/>
    <property type="project" value="InterPro"/>
</dbReference>
<accession>A0A919MN91</accession>
<protein>
    <submittedName>
        <fullName evidence="8">Membrane protein</fullName>
    </submittedName>
</protein>
<dbReference type="InterPro" id="IPR004776">
    <property type="entry name" value="Mem_transp_PIN-like"/>
</dbReference>
<evidence type="ECO:0000256" key="5">
    <source>
        <dbReference type="ARBA" id="ARBA00022989"/>
    </source>
</evidence>
<reference evidence="8" key="1">
    <citation type="submission" date="2021-01" db="EMBL/GenBank/DDBJ databases">
        <title>Whole genome shotgun sequence of Actinoplanes nipponensis NBRC 14063.</title>
        <authorList>
            <person name="Komaki H."/>
            <person name="Tamura T."/>
        </authorList>
    </citation>
    <scope>NUCLEOTIDE SEQUENCE</scope>
    <source>
        <strain evidence="8">NBRC 14063</strain>
    </source>
</reference>
<dbReference type="PANTHER" id="PTHR36838">
    <property type="entry name" value="AUXIN EFFLUX CARRIER FAMILY PROTEIN"/>
    <property type="match status" value="1"/>
</dbReference>